<keyword evidence="8" id="KW-0862">Zinc</keyword>
<sequence>MYLALLRVVSRKFSRSVVDRKMKVIPVPALSDNYMYLLVDEKSNDAAIIDPVDLKGINKTVKENGVKLTSSLVTHHHWDHAGATNELSVEYRGLSIYGGDDRIASITNKVRDGDLFKIGELDVKCLYTPCHTTGSVCYYVTDGSGDKVVFTGDTLFIGGCGRFFEGDAADMDSALNKKLGSLPNDTKIYCGHEYTVENLKFAHSIEPKNDEITKKLAWAEERRKTGNYTVPSTIEEEKRFNPFMRVRISDELRNVTKSSDPIIIMAKIRSMKNNFHS</sequence>
<evidence type="ECO:0000313" key="12">
    <source>
        <dbReference type="WBParaSite" id="mrna-Wban_00416"/>
    </source>
</evidence>
<dbReference type="Gene3D" id="3.60.15.10">
    <property type="entry name" value="Ribonuclease Z/Hydroxyacylglutathione hydrolase-like"/>
    <property type="match status" value="1"/>
</dbReference>
<dbReference type="Proteomes" id="UP000093561">
    <property type="component" value="Unassembled WGS sequence"/>
</dbReference>
<protein>
    <recommendedName>
        <fullName evidence="5">hydroxyacylglutathione hydrolase</fullName>
        <ecNumber evidence="5">3.1.2.6</ecNumber>
    </recommendedName>
    <alternativeName>
        <fullName evidence="9">Glyoxalase II</fullName>
    </alternativeName>
</protein>
<evidence type="ECO:0000256" key="3">
    <source>
        <dbReference type="ARBA" id="ARBA00004963"/>
    </source>
</evidence>
<dbReference type="FunFam" id="3.60.15.10:FF:000019">
    <property type="entry name" value="Hydroxyacylglutathione hydrolase, mitochondrial"/>
    <property type="match status" value="1"/>
</dbReference>
<dbReference type="PANTHER" id="PTHR11935:SF94">
    <property type="entry name" value="TENZING NORGAY, ISOFORM C"/>
    <property type="match status" value="1"/>
</dbReference>
<evidence type="ECO:0000256" key="5">
    <source>
        <dbReference type="ARBA" id="ARBA00011917"/>
    </source>
</evidence>
<evidence type="ECO:0000256" key="7">
    <source>
        <dbReference type="ARBA" id="ARBA00022801"/>
    </source>
</evidence>
<evidence type="ECO:0000256" key="8">
    <source>
        <dbReference type="ARBA" id="ARBA00022833"/>
    </source>
</evidence>
<comment type="catalytic activity">
    <reaction evidence="1">
        <text>an S-(2-hydroxyacyl)glutathione + H2O = a 2-hydroxy carboxylate + glutathione + H(+)</text>
        <dbReference type="Rhea" id="RHEA:21864"/>
        <dbReference type="ChEBI" id="CHEBI:15377"/>
        <dbReference type="ChEBI" id="CHEBI:15378"/>
        <dbReference type="ChEBI" id="CHEBI:57925"/>
        <dbReference type="ChEBI" id="CHEBI:58896"/>
        <dbReference type="ChEBI" id="CHEBI:71261"/>
        <dbReference type="EC" id="3.1.2.6"/>
    </reaction>
</comment>
<comment type="pathway">
    <text evidence="3">Secondary metabolite metabolism; methylglyoxal degradation; (R)-lactate from methylglyoxal: step 2/2.</text>
</comment>
<evidence type="ECO:0000259" key="10">
    <source>
        <dbReference type="SMART" id="SM00849"/>
    </source>
</evidence>
<dbReference type="InterPro" id="IPR035680">
    <property type="entry name" value="Clx_II_MBL"/>
</dbReference>
<evidence type="ECO:0000313" key="11">
    <source>
        <dbReference type="Proteomes" id="UP000093561"/>
    </source>
</evidence>
<dbReference type="PANTHER" id="PTHR11935">
    <property type="entry name" value="BETA LACTAMASE DOMAIN"/>
    <property type="match status" value="1"/>
</dbReference>
<organism evidence="11 12">
    <name type="scientific">Wuchereria bancrofti</name>
    <dbReference type="NCBI Taxonomy" id="6293"/>
    <lineage>
        <taxon>Eukaryota</taxon>
        <taxon>Metazoa</taxon>
        <taxon>Ecdysozoa</taxon>
        <taxon>Nematoda</taxon>
        <taxon>Chromadorea</taxon>
        <taxon>Rhabditida</taxon>
        <taxon>Spirurina</taxon>
        <taxon>Spiruromorpha</taxon>
        <taxon>Filarioidea</taxon>
        <taxon>Onchocercidae</taxon>
        <taxon>Wuchereria</taxon>
    </lineage>
</organism>
<evidence type="ECO:0000256" key="4">
    <source>
        <dbReference type="ARBA" id="ARBA00006759"/>
    </source>
</evidence>
<dbReference type="PIRSF" id="PIRSF005457">
    <property type="entry name" value="Glx"/>
    <property type="match status" value="1"/>
</dbReference>
<evidence type="ECO:0000256" key="2">
    <source>
        <dbReference type="ARBA" id="ARBA00001947"/>
    </source>
</evidence>
<proteinExistence type="inferred from homology"/>
<dbReference type="AlphaFoldDB" id="A0AAF5PGU8"/>
<accession>A0AAF5PGU8</accession>
<name>A0AAF5PGU8_WUCBA</name>
<evidence type="ECO:0000256" key="9">
    <source>
        <dbReference type="ARBA" id="ARBA00031044"/>
    </source>
</evidence>
<evidence type="ECO:0000256" key="6">
    <source>
        <dbReference type="ARBA" id="ARBA00022723"/>
    </source>
</evidence>
<reference evidence="11" key="2">
    <citation type="journal article" date="2016" name="Mol. Ecol.">
        <title>Population genomics of the filarial nematode parasite Wuchereria bancrofti from mosquitoes.</title>
        <authorList>
            <person name="Small S.T."/>
            <person name="Reimer L.J."/>
            <person name="Tisch D.J."/>
            <person name="King C.L."/>
            <person name="Christensen B.M."/>
            <person name="Siba P.M."/>
            <person name="Kazura J.W."/>
            <person name="Serre D."/>
            <person name="Zimmerman P.A."/>
        </authorList>
    </citation>
    <scope>NUCLEOTIDE SEQUENCE</scope>
    <source>
        <strain evidence="11">pt0022</strain>
    </source>
</reference>
<dbReference type="Pfam" id="PF00753">
    <property type="entry name" value="Lactamase_B"/>
    <property type="match status" value="1"/>
</dbReference>
<keyword evidence="6" id="KW-0479">Metal-binding</keyword>
<feature type="domain" description="Metallo-beta-lactamase" evidence="10">
    <location>
        <begin position="32"/>
        <end position="192"/>
    </location>
</feature>
<dbReference type="SMART" id="SM00849">
    <property type="entry name" value="Lactamase_B"/>
    <property type="match status" value="1"/>
</dbReference>
<dbReference type="GO" id="GO:0046872">
    <property type="term" value="F:metal ion binding"/>
    <property type="evidence" value="ECO:0007669"/>
    <property type="project" value="UniProtKB-KW"/>
</dbReference>
<reference evidence="12" key="3">
    <citation type="submission" date="2024-02" db="UniProtKB">
        <authorList>
            <consortium name="WormBaseParasite"/>
        </authorList>
    </citation>
    <scope>IDENTIFICATION</scope>
    <source>
        <strain evidence="12">pt0022</strain>
    </source>
</reference>
<dbReference type="InterPro" id="IPR001279">
    <property type="entry name" value="Metallo-B-lactamas"/>
</dbReference>
<dbReference type="WBParaSite" id="mrna-Wban_00416">
    <property type="protein sequence ID" value="mrna-Wban_00416"/>
    <property type="gene ID" value="Wban_00416"/>
</dbReference>
<dbReference type="InterPro" id="IPR032282">
    <property type="entry name" value="HAGH_C"/>
</dbReference>
<comment type="similarity">
    <text evidence="4">Belongs to the metallo-beta-lactamase superfamily. Glyoxalase II family.</text>
</comment>
<dbReference type="EC" id="3.1.2.6" evidence="5"/>
<dbReference type="InterPro" id="IPR017782">
    <property type="entry name" value="Hydroxyacylglutathione_Hdrlase"/>
</dbReference>
<dbReference type="HAMAP" id="MF_01374">
    <property type="entry name" value="Glyoxalase_2"/>
    <property type="match status" value="1"/>
</dbReference>
<dbReference type="GO" id="GO:0004416">
    <property type="term" value="F:hydroxyacylglutathione hydrolase activity"/>
    <property type="evidence" value="ECO:0007669"/>
    <property type="project" value="UniProtKB-EC"/>
</dbReference>
<dbReference type="InterPro" id="IPR036866">
    <property type="entry name" value="RibonucZ/Hydroxyglut_hydro"/>
</dbReference>
<comment type="cofactor">
    <cofactor evidence="2">
        <name>Zn(2+)</name>
        <dbReference type="ChEBI" id="CHEBI:29105"/>
    </cofactor>
</comment>
<dbReference type="NCBIfam" id="TIGR03413">
    <property type="entry name" value="GSH_gloB"/>
    <property type="match status" value="1"/>
</dbReference>
<reference evidence="11" key="1">
    <citation type="submission" date="2015-03" db="EMBL/GenBank/DDBJ databases">
        <title>Wuchereria bancrofti Genome Sequencing Papua New Guinea Strain.</title>
        <authorList>
            <person name="Small S.T."/>
            <person name="Serre D."/>
            <person name="Zimmerman P.A."/>
        </authorList>
    </citation>
    <scope>NUCLEOTIDE SEQUENCE [LARGE SCALE GENOMIC DNA]</scope>
    <source>
        <strain evidence="11">pt0022</strain>
    </source>
</reference>
<dbReference type="GO" id="GO:0019243">
    <property type="term" value="P:methylglyoxal catabolic process to D-lactate via S-lactoyl-glutathione"/>
    <property type="evidence" value="ECO:0007669"/>
    <property type="project" value="InterPro"/>
</dbReference>
<dbReference type="CDD" id="cd07723">
    <property type="entry name" value="hydroxyacylglutathione_hydrolase_MBL-fold"/>
    <property type="match status" value="1"/>
</dbReference>
<dbReference type="Pfam" id="PF16123">
    <property type="entry name" value="HAGH_C"/>
    <property type="match status" value="1"/>
</dbReference>
<dbReference type="SUPFAM" id="SSF56281">
    <property type="entry name" value="Metallo-hydrolase/oxidoreductase"/>
    <property type="match status" value="1"/>
</dbReference>
<evidence type="ECO:0000256" key="1">
    <source>
        <dbReference type="ARBA" id="ARBA00001623"/>
    </source>
</evidence>
<keyword evidence="7" id="KW-0378">Hydrolase</keyword>